<evidence type="ECO:0000256" key="4">
    <source>
        <dbReference type="ARBA" id="ARBA00022794"/>
    </source>
</evidence>
<evidence type="ECO:0000256" key="6">
    <source>
        <dbReference type="ARBA" id="ARBA00023273"/>
    </source>
</evidence>
<accession>A0ABI8A1R9</accession>
<name>A0ABI8A1R9_FELCA</name>
<keyword evidence="11" id="KW-1185">Reference proteome</keyword>
<keyword evidence="5" id="KW-0206">Cytoskeleton</keyword>
<reference evidence="10" key="3">
    <citation type="submission" date="2025-09" db="UniProtKB">
        <authorList>
            <consortium name="Ensembl"/>
        </authorList>
    </citation>
    <scope>IDENTIFICATION</scope>
    <source>
        <strain evidence="10">breed Abyssinian</strain>
    </source>
</reference>
<evidence type="ECO:0000256" key="8">
    <source>
        <dbReference type="ARBA" id="ARBA00038411"/>
    </source>
</evidence>
<sequence>MAAAGPSVFLLMVNGQVESAQFPEYDDLYCKYCFVYGQDWAPTAGLEEGISQITSKSQDVRQALVWNFPIDVTFKSTNPYGCTKGPSPCLSQNPRLNCKSLRAGSWDGGPSTQTPRWWLRVKAGK</sequence>
<dbReference type="PANTHER" id="PTHR12968:SF1">
    <property type="entry name" value="B9 DOMAIN-CONTAINING PROTEIN 1"/>
    <property type="match status" value="1"/>
</dbReference>
<keyword evidence="6" id="KW-0966">Cell projection</keyword>
<comment type="subcellular location">
    <subcellularLocation>
        <location evidence="1">Cytoplasm</location>
        <location evidence="1">Cytoskeleton</location>
        <location evidence="1">Cilium basal body</location>
    </subcellularLocation>
</comment>
<comment type="function">
    <text evidence="7">Component of the tectonic-like complex, a complex localized at the transition zone of primary cilia and acting as a barrier that prevents diffusion of transmembrane proteins between the cilia and plasma membranes. Required for ciliogenesis and sonic hedgehog/SHH signaling.</text>
</comment>
<reference evidence="10 11" key="1">
    <citation type="submission" date="2021-02" db="EMBL/GenBank/DDBJ databases">
        <title>Safari Cat Assemblies.</title>
        <authorList>
            <person name="Bredemeyer K.R."/>
            <person name="Murphy W.J."/>
        </authorList>
    </citation>
    <scope>NUCLEOTIDE SEQUENCE [LARGE SCALE GENOMIC DNA]</scope>
</reference>
<protein>
    <recommendedName>
        <fullName evidence="9">B9 domain-containing protein 1</fullName>
    </recommendedName>
</protein>
<reference evidence="10" key="2">
    <citation type="submission" date="2025-08" db="UniProtKB">
        <authorList>
            <consortium name="Ensembl"/>
        </authorList>
    </citation>
    <scope>IDENTIFICATION</scope>
    <source>
        <strain evidence="10">breed Abyssinian</strain>
    </source>
</reference>
<organism evidence="10 11">
    <name type="scientific">Felis catus</name>
    <name type="common">Cat</name>
    <name type="synonym">Felis silvestris catus</name>
    <dbReference type="NCBI Taxonomy" id="9685"/>
    <lineage>
        <taxon>Eukaryota</taxon>
        <taxon>Metazoa</taxon>
        <taxon>Chordata</taxon>
        <taxon>Craniata</taxon>
        <taxon>Vertebrata</taxon>
        <taxon>Euteleostomi</taxon>
        <taxon>Mammalia</taxon>
        <taxon>Eutheria</taxon>
        <taxon>Laurasiatheria</taxon>
        <taxon>Carnivora</taxon>
        <taxon>Feliformia</taxon>
        <taxon>Felidae</taxon>
        <taxon>Felinae</taxon>
        <taxon>Felis</taxon>
    </lineage>
</organism>
<evidence type="ECO:0000256" key="7">
    <source>
        <dbReference type="ARBA" id="ARBA00037148"/>
    </source>
</evidence>
<keyword evidence="4" id="KW-0970">Cilium biogenesis/degradation</keyword>
<evidence type="ECO:0000256" key="5">
    <source>
        <dbReference type="ARBA" id="ARBA00023212"/>
    </source>
</evidence>
<dbReference type="Ensembl" id="ENSFCTT00005075612.1">
    <property type="protein sequence ID" value="ENSFCTP00005053143.1"/>
    <property type="gene ID" value="ENSFCTG00005026687.1"/>
</dbReference>
<evidence type="ECO:0000256" key="2">
    <source>
        <dbReference type="ARBA" id="ARBA00011495"/>
    </source>
</evidence>
<proteinExistence type="inferred from homology"/>
<evidence type="ECO:0000313" key="11">
    <source>
        <dbReference type="Proteomes" id="UP000823872"/>
    </source>
</evidence>
<dbReference type="Proteomes" id="UP000823872">
    <property type="component" value="Chromosome E1"/>
</dbReference>
<evidence type="ECO:0000256" key="9">
    <source>
        <dbReference type="ARBA" id="ARBA00039274"/>
    </source>
</evidence>
<evidence type="ECO:0000313" key="10">
    <source>
        <dbReference type="Ensembl" id="ENSFCTP00005053143.1"/>
    </source>
</evidence>
<dbReference type="GeneTree" id="ENSGT00550000076391"/>
<dbReference type="InterPro" id="IPR010796">
    <property type="entry name" value="C2_B9-type_dom"/>
</dbReference>
<comment type="subunit">
    <text evidence="2">Part of the tectonic-like complex (also named B9 complex).</text>
</comment>
<dbReference type="PANTHER" id="PTHR12968">
    <property type="entry name" value="B9 DOMAIN-CONTAINING"/>
    <property type="match status" value="1"/>
</dbReference>
<comment type="similarity">
    <text evidence="8">Belongs to the B9D family.</text>
</comment>
<dbReference type="Pfam" id="PF07162">
    <property type="entry name" value="B9-C2"/>
    <property type="match status" value="1"/>
</dbReference>
<dbReference type="PROSITE" id="PS51381">
    <property type="entry name" value="C2_B9"/>
    <property type="match status" value="1"/>
</dbReference>
<keyword evidence="3" id="KW-0963">Cytoplasm</keyword>
<evidence type="ECO:0000256" key="1">
    <source>
        <dbReference type="ARBA" id="ARBA00004120"/>
    </source>
</evidence>
<evidence type="ECO:0000256" key="3">
    <source>
        <dbReference type="ARBA" id="ARBA00022490"/>
    </source>
</evidence>